<dbReference type="AlphaFoldDB" id="A0A0A1U750"/>
<dbReference type="OMA" id="ANEYRNN"/>
<keyword evidence="1" id="KW-0812">Transmembrane</keyword>
<feature type="transmembrane region" description="Helical" evidence="1">
    <location>
        <begin position="35"/>
        <end position="54"/>
    </location>
</feature>
<keyword evidence="1" id="KW-0472">Membrane</keyword>
<proteinExistence type="predicted"/>
<evidence type="ECO:0000313" key="3">
    <source>
        <dbReference type="Proteomes" id="UP000014680"/>
    </source>
</evidence>
<dbReference type="KEGG" id="eiv:EIN_105890"/>
<organism evidence="2 3">
    <name type="scientific">Entamoeba invadens IP1</name>
    <dbReference type="NCBI Taxonomy" id="370355"/>
    <lineage>
        <taxon>Eukaryota</taxon>
        <taxon>Amoebozoa</taxon>
        <taxon>Evosea</taxon>
        <taxon>Archamoebae</taxon>
        <taxon>Mastigamoebida</taxon>
        <taxon>Entamoebidae</taxon>
        <taxon>Entamoeba</taxon>
    </lineage>
</organism>
<accession>A0A0A1U750</accession>
<name>A0A0A1U750_ENTIV</name>
<gene>
    <name evidence="2" type="ORF">EIN_105890</name>
</gene>
<dbReference type="RefSeq" id="XP_004256991.1">
    <property type="nucleotide sequence ID" value="XM_004256943.1"/>
</dbReference>
<reference evidence="2 3" key="1">
    <citation type="submission" date="2012-10" db="EMBL/GenBank/DDBJ databases">
        <authorList>
            <person name="Zafar N."/>
            <person name="Inman J."/>
            <person name="Hall N."/>
            <person name="Lorenzi H."/>
            <person name="Caler E."/>
        </authorList>
    </citation>
    <scope>NUCLEOTIDE SEQUENCE [LARGE SCALE GENOMIC DNA]</scope>
    <source>
        <strain evidence="2 3">IP1</strain>
    </source>
</reference>
<dbReference type="GeneID" id="14889211"/>
<protein>
    <submittedName>
        <fullName evidence="2">Uncharacterized protein</fullName>
    </submittedName>
</protein>
<keyword evidence="3" id="KW-1185">Reference proteome</keyword>
<dbReference type="Proteomes" id="UP000014680">
    <property type="component" value="Unassembled WGS sequence"/>
</dbReference>
<evidence type="ECO:0000313" key="2">
    <source>
        <dbReference type="EMBL" id="ELP90220.1"/>
    </source>
</evidence>
<dbReference type="VEuPathDB" id="AmoebaDB:EIN_105890"/>
<dbReference type="OrthoDB" id="25137at2759"/>
<keyword evidence="1" id="KW-1133">Transmembrane helix</keyword>
<dbReference type="EMBL" id="KB206512">
    <property type="protein sequence ID" value="ELP90220.1"/>
    <property type="molecule type" value="Genomic_DNA"/>
</dbReference>
<evidence type="ECO:0000256" key="1">
    <source>
        <dbReference type="SAM" id="Phobius"/>
    </source>
</evidence>
<sequence length="402" mass="47490">MIFHHWFKHKTNFLNGYKLKNIYQIYMVKMKSNNILLIVVIVHLFAASLLFFSICSSSHITLNITTGIDNSTKLLNTQSEEKSIKYKENRSLYVDKFIQPQFHNKKIDLRNFNYKGKCQEIFKFKPNNKRDLWLTAVGFQNKNYWDRNRNEILLSYAVSNSSIPNADKVVILLPGGYPKEFSKITTQFGLRLVNSDINDDPKYSSCHDATKRIPAFRKFIEKNKEKYDRVLISDHRDVFIFADFFQTFSQEDLVFTPECGIRGNTCMTFDWSHVYTWMRETYGYQIANEYRNNRSLNINIGTIFGGTDRILKYLDLMERNIKTNKCKLWGHDQTVHNMVFYSYFYKKDKNVTVERCTQRMCFLQMGSLLYNSKEKQLKIADSGCSPILRHKVPEISTGENWR</sequence>